<accession>A0A0F9TU61</accession>
<protein>
    <recommendedName>
        <fullName evidence="5">HTH lysR-type domain-containing protein</fullName>
    </recommendedName>
</protein>
<dbReference type="PANTHER" id="PTHR30537:SF5">
    <property type="entry name" value="HTH-TYPE TRANSCRIPTIONAL ACTIVATOR TTDR-RELATED"/>
    <property type="match status" value="1"/>
</dbReference>
<organism evidence="6">
    <name type="scientific">marine sediment metagenome</name>
    <dbReference type="NCBI Taxonomy" id="412755"/>
    <lineage>
        <taxon>unclassified sequences</taxon>
        <taxon>metagenomes</taxon>
        <taxon>ecological metagenomes</taxon>
    </lineage>
</organism>
<proteinExistence type="inferred from homology"/>
<keyword evidence="3" id="KW-0238">DNA-binding</keyword>
<name>A0A0F9TU61_9ZZZZ</name>
<evidence type="ECO:0000256" key="3">
    <source>
        <dbReference type="ARBA" id="ARBA00023125"/>
    </source>
</evidence>
<dbReference type="InterPro" id="IPR036388">
    <property type="entry name" value="WH-like_DNA-bd_sf"/>
</dbReference>
<dbReference type="Pfam" id="PF03466">
    <property type="entry name" value="LysR_substrate"/>
    <property type="match status" value="1"/>
</dbReference>
<sequence>MADRSFFHALETLELVCRLGSMHKAAARLNVSPPAITRAIRLLEDDVGAALMDRSTKPARPTEAGERLARATRNGLALIEDTIADIRAENSNNDRHVTLACTIGMATYWLMPRLPDFYAKHPSITVNVQAPPLDRPVLSRGIDIALRYGTGDWQEGETIKLFDERICPVGRPDVIERALKEGGLSEAWLIDVRSTAQHWLGWSDYLRASGETFKPEGEVFDNYIQAVQATLDGRGLMLGWKSITSEHVSDGTFASWPGGDKDFGTAYFISSSKTGAMKEAARSFVAWAVDVAREH</sequence>
<dbReference type="AlphaFoldDB" id="A0A0F9TU61"/>
<comment type="similarity">
    <text evidence="1">Belongs to the LysR transcriptional regulatory family.</text>
</comment>
<dbReference type="InterPro" id="IPR005119">
    <property type="entry name" value="LysR_subst-bd"/>
</dbReference>
<keyword evidence="4" id="KW-0804">Transcription</keyword>
<dbReference type="InterPro" id="IPR058163">
    <property type="entry name" value="LysR-type_TF_proteobact-type"/>
</dbReference>
<evidence type="ECO:0000256" key="2">
    <source>
        <dbReference type="ARBA" id="ARBA00023015"/>
    </source>
</evidence>
<feature type="domain" description="HTH lysR-type" evidence="5">
    <location>
        <begin position="7"/>
        <end position="62"/>
    </location>
</feature>
<dbReference type="PANTHER" id="PTHR30537">
    <property type="entry name" value="HTH-TYPE TRANSCRIPTIONAL REGULATOR"/>
    <property type="match status" value="1"/>
</dbReference>
<dbReference type="GO" id="GO:0003677">
    <property type="term" value="F:DNA binding"/>
    <property type="evidence" value="ECO:0007669"/>
    <property type="project" value="UniProtKB-KW"/>
</dbReference>
<reference evidence="6" key="1">
    <citation type="journal article" date="2015" name="Nature">
        <title>Complex archaea that bridge the gap between prokaryotes and eukaryotes.</title>
        <authorList>
            <person name="Spang A."/>
            <person name="Saw J.H."/>
            <person name="Jorgensen S.L."/>
            <person name="Zaremba-Niedzwiedzka K."/>
            <person name="Martijn J."/>
            <person name="Lind A.E."/>
            <person name="van Eijk R."/>
            <person name="Schleper C."/>
            <person name="Guy L."/>
            <person name="Ettema T.J."/>
        </authorList>
    </citation>
    <scope>NUCLEOTIDE SEQUENCE</scope>
</reference>
<dbReference type="SUPFAM" id="SSF53850">
    <property type="entry name" value="Periplasmic binding protein-like II"/>
    <property type="match status" value="1"/>
</dbReference>
<evidence type="ECO:0000259" key="5">
    <source>
        <dbReference type="PROSITE" id="PS50931"/>
    </source>
</evidence>
<dbReference type="SUPFAM" id="SSF46785">
    <property type="entry name" value="Winged helix' DNA-binding domain"/>
    <property type="match status" value="1"/>
</dbReference>
<dbReference type="InterPro" id="IPR036390">
    <property type="entry name" value="WH_DNA-bd_sf"/>
</dbReference>
<dbReference type="GO" id="GO:0003700">
    <property type="term" value="F:DNA-binding transcription factor activity"/>
    <property type="evidence" value="ECO:0007669"/>
    <property type="project" value="InterPro"/>
</dbReference>
<dbReference type="Gene3D" id="3.40.190.10">
    <property type="entry name" value="Periplasmic binding protein-like II"/>
    <property type="match status" value="2"/>
</dbReference>
<keyword evidence="2" id="KW-0805">Transcription regulation</keyword>
<comment type="caution">
    <text evidence="6">The sequence shown here is derived from an EMBL/GenBank/DDBJ whole genome shotgun (WGS) entry which is preliminary data.</text>
</comment>
<evidence type="ECO:0000256" key="1">
    <source>
        <dbReference type="ARBA" id="ARBA00009437"/>
    </source>
</evidence>
<dbReference type="InterPro" id="IPR000847">
    <property type="entry name" value="LysR_HTH_N"/>
</dbReference>
<dbReference type="Gene3D" id="1.10.10.10">
    <property type="entry name" value="Winged helix-like DNA-binding domain superfamily/Winged helix DNA-binding domain"/>
    <property type="match status" value="1"/>
</dbReference>
<dbReference type="EMBL" id="LAZR01000194">
    <property type="protein sequence ID" value="KKN82854.1"/>
    <property type="molecule type" value="Genomic_DNA"/>
</dbReference>
<dbReference type="PROSITE" id="PS50931">
    <property type="entry name" value="HTH_LYSR"/>
    <property type="match status" value="1"/>
</dbReference>
<evidence type="ECO:0000313" key="6">
    <source>
        <dbReference type="EMBL" id="KKN82854.1"/>
    </source>
</evidence>
<evidence type="ECO:0000256" key="4">
    <source>
        <dbReference type="ARBA" id="ARBA00023163"/>
    </source>
</evidence>
<dbReference type="Pfam" id="PF00126">
    <property type="entry name" value="HTH_1"/>
    <property type="match status" value="1"/>
</dbReference>
<gene>
    <name evidence="6" type="ORF">LCGC14_0305230</name>
</gene>